<sequence length="149" mass="16218">MRHLIKLGAIVAGATAGAAVGVLFTTEKGAKVTDKVLNKLKSGSDVLSSSKEDLKNKLKGFISSKEESFEARLNSILDKTADKTEDLIAMLEKKLSELKNDTPQSSSKDAVQNNSTTELKEEFNKQTQENENQQEDIVLKAAHSNPTNL</sequence>
<organism evidence="3 4">
    <name type="scientific">Paenimyroides viscosum</name>
    <dbReference type="NCBI Taxonomy" id="2488729"/>
    <lineage>
        <taxon>Bacteria</taxon>
        <taxon>Pseudomonadati</taxon>
        <taxon>Bacteroidota</taxon>
        <taxon>Flavobacteriia</taxon>
        <taxon>Flavobacteriales</taxon>
        <taxon>Flavobacteriaceae</taxon>
        <taxon>Paenimyroides</taxon>
    </lineage>
</organism>
<feature type="chain" id="PRO_5018106816" description="YtxH domain-containing protein" evidence="2">
    <location>
        <begin position="19"/>
        <end position="149"/>
    </location>
</feature>
<accession>A0A3P1B422</accession>
<dbReference type="AlphaFoldDB" id="A0A3P1B422"/>
<feature type="region of interest" description="Disordered" evidence="1">
    <location>
        <begin position="96"/>
        <end position="149"/>
    </location>
</feature>
<protein>
    <recommendedName>
        <fullName evidence="5">YtxH domain-containing protein</fullName>
    </recommendedName>
</protein>
<feature type="signal peptide" evidence="2">
    <location>
        <begin position="1"/>
        <end position="18"/>
    </location>
</feature>
<evidence type="ECO:0000256" key="1">
    <source>
        <dbReference type="SAM" id="MobiDB-lite"/>
    </source>
</evidence>
<evidence type="ECO:0008006" key="5">
    <source>
        <dbReference type="Google" id="ProtNLM"/>
    </source>
</evidence>
<proteinExistence type="predicted"/>
<comment type="caution">
    <text evidence="3">The sequence shown here is derived from an EMBL/GenBank/DDBJ whole genome shotgun (WGS) entry which is preliminary data.</text>
</comment>
<dbReference type="EMBL" id="RQTJ01000007">
    <property type="protein sequence ID" value="RRA95799.1"/>
    <property type="molecule type" value="Genomic_DNA"/>
</dbReference>
<evidence type="ECO:0000313" key="4">
    <source>
        <dbReference type="Proteomes" id="UP000268372"/>
    </source>
</evidence>
<dbReference type="Proteomes" id="UP000268372">
    <property type="component" value="Unassembled WGS sequence"/>
</dbReference>
<keyword evidence="2" id="KW-0732">Signal</keyword>
<keyword evidence="4" id="KW-1185">Reference proteome</keyword>
<dbReference type="RefSeq" id="WP_124898812.1">
    <property type="nucleotide sequence ID" value="NZ_RQTJ01000007.1"/>
</dbReference>
<feature type="compositionally biased region" description="Polar residues" evidence="1">
    <location>
        <begin position="101"/>
        <end position="117"/>
    </location>
</feature>
<gene>
    <name evidence="3" type="ORF">EG242_05040</name>
</gene>
<name>A0A3P1B422_9FLAO</name>
<evidence type="ECO:0000313" key="3">
    <source>
        <dbReference type="EMBL" id="RRA95799.1"/>
    </source>
</evidence>
<reference evidence="3 4" key="1">
    <citation type="submission" date="2018-11" db="EMBL/GenBank/DDBJ databases">
        <title>Flavobacterium sp. nov., YIM 102796 draft genome.</title>
        <authorList>
            <person name="Li G."/>
            <person name="Jiang Y."/>
        </authorList>
    </citation>
    <scope>NUCLEOTIDE SEQUENCE [LARGE SCALE GENOMIC DNA]</scope>
    <source>
        <strain evidence="3 4">YIM 102796</strain>
    </source>
</reference>
<evidence type="ECO:0000256" key="2">
    <source>
        <dbReference type="SAM" id="SignalP"/>
    </source>
</evidence>